<dbReference type="EMBL" id="MVDE01000012">
    <property type="protein sequence ID" value="PKQ66768.1"/>
    <property type="molecule type" value="Genomic_DNA"/>
</dbReference>
<protein>
    <recommendedName>
        <fullName evidence="2">HU domain-containing protein</fullName>
    </recommendedName>
</protein>
<dbReference type="InterPro" id="IPR010992">
    <property type="entry name" value="IHF-like_DNA-bd_dom_sf"/>
</dbReference>
<comment type="caution">
    <text evidence="3">The sequence shown here is derived from an EMBL/GenBank/DDBJ whole genome shotgun (WGS) entry which is preliminary data.</text>
</comment>
<keyword evidence="1" id="KW-0238">DNA-binding</keyword>
<dbReference type="AlphaFoldDB" id="A0A2N3I907"/>
<dbReference type="Pfam" id="PF18291">
    <property type="entry name" value="HU-HIG"/>
    <property type="match status" value="1"/>
</dbReference>
<gene>
    <name evidence="3" type="ORF">BZG01_09565</name>
</gene>
<evidence type="ECO:0000313" key="4">
    <source>
        <dbReference type="Proteomes" id="UP000233618"/>
    </source>
</evidence>
<dbReference type="SUPFAM" id="SSF47729">
    <property type="entry name" value="IHF-like DNA-binding proteins"/>
    <property type="match status" value="1"/>
</dbReference>
<dbReference type="InterPro" id="IPR041607">
    <property type="entry name" value="HU-HIG"/>
</dbReference>
<reference evidence="3 4" key="1">
    <citation type="journal article" date="2017" name="Front. Microbiol.">
        <title>Labilibaculum manganireducens gen. nov., sp. nov. and Labilibaculum filiforme sp. nov., Novel Bacteroidetes Isolated from Subsurface Sediments of the Baltic Sea.</title>
        <authorList>
            <person name="Vandieken V."/>
            <person name="Marshall I.P."/>
            <person name="Niemann H."/>
            <person name="Engelen B."/>
            <person name="Cypionka H."/>
        </authorList>
    </citation>
    <scope>NUCLEOTIDE SEQUENCE [LARGE SCALE GENOMIC DNA]</scope>
    <source>
        <strain evidence="3 4">59.10-2M</strain>
    </source>
</reference>
<dbReference type="Gene3D" id="4.10.520.10">
    <property type="entry name" value="IHF-like DNA-binding proteins"/>
    <property type="match status" value="1"/>
</dbReference>
<dbReference type="InterPro" id="IPR005902">
    <property type="entry name" value="HU_DNA-bd_put"/>
</dbReference>
<proteinExistence type="predicted"/>
<dbReference type="RefSeq" id="WP_101309618.1">
    <property type="nucleotide sequence ID" value="NZ_CAXXEE010000003.1"/>
</dbReference>
<dbReference type="Proteomes" id="UP000233618">
    <property type="component" value="Unassembled WGS sequence"/>
</dbReference>
<keyword evidence="4" id="KW-1185">Reference proteome</keyword>
<feature type="domain" description="HU" evidence="2">
    <location>
        <begin position="1"/>
        <end position="122"/>
    </location>
</feature>
<organism evidence="3 4">
    <name type="scientific">Labilibaculum manganireducens</name>
    <dbReference type="NCBI Taxonomy" id="1940525"/>
    <lineage>
        <taxon>Bacteria</taxon>
        <taxon>Pseudomonadati</taxon>
        <taxon>Bacteroidota</taxon>
        <taxon>Bacteroidia</taxon>
        <taxon>Marinilabiliales</taxon>
        <taxon>Marinifilaceae</taxon>
        <taxon>Labilibaculum</taxon>
    </lineage>
</organism>
<name>A0A2N3I907_9BACT</name>
<evidence type="ECO:0000313" key="3">
    <source>
        <dbReference type="EMBL" id="PKQ66768.1"/>
    </source>
</evidence>
<dbReference type="NCBIfam" id="TIGR01201">
    <property type="entry name" value="HU_rel"/>
    <property type="match status" value="1"/>
</dbReference>
<evidence type="ECO:0000259" key="2">
    <source>
        <dbReference type="Pfam" id="PF18291"/>
    </source>
</evidence>
<evidence type="ECO:0000256" key="1">
    <source>
        <dbReference type="ARBA" id="ARBA00023125"/>
    </source>
</evidence>
<dbReference type="GO" id="GO:0003677">
    <property type="term" value="F:DNA binding"/>
    <property type="evidence" value="ECO:0007669"/>
    <property type="project" value="UniProtKB-KW"/>
</dbReference>
<sequence length="130" mass="14837">MAVFYKAVKIKTPLSKNGKAEMYYPRVANRRKENLRDIAERISDMSSFNRSDVVGILEAFTQIIPQLLKDNSSVELGDLGTFSLHISAEGVDSEELVTRHRIKKSTIAFRPGKRVKQDIARVDYRKIPKK</sequence>
<accession>A0A2N3I907</accession>